<dbReference type="SUPFAM" id="SSF55729">
    <property type="entry name" value="Acyl-CoA N-acyltransferases (Nat)"/>
    <property type="match status" value="1"/>
</dbReference>
<name>A0A5J4KMC9_9CHLR</name>
<evidence type="ECO:0000313" key="3">
    <source>
        <dbReference type="Proteomes" id="UP000326912"/>
    </source>
</evidence>
<evidence type="ECO:0000313" key="2">
    <source>
        <dbReference type="EMBL" id="GER88893.1"/>
    </source>
</evidence>
<dbReference type="InterPro" id="IPR009061">
    <property type="entry name" value="DNA-bd_dom_put_sf"/>
</dbReference>
<dbReference type="Proteomes" id="UP000326912">
    <property type="component" value="Unassembled WGS sequence"/>
</dbReference>
<gene>
    <name evidence="2" type="ORF">KDW_30550</name>
</gene>
<accession>A0A5J4KMC9</accession>
<dbReference type="Gene3D" id="3.40.630.30">
    <property type="match status" value="1"/>
</dbReference>
<dbReference type="SUPFAM" id="SSF46955">
    <property type="entry name" value="Putative DNA-binding domain"/>
    <property type="match status" value="1"/>
</dbReference>
<keyword evidence="3" id="KW-1185">Reference proteome</keyword>
<comment type="caution">
    <text evidence="2">The sequence shown here is derived from an EMBL/GenBank/DDBJ whole genome shotgun (WGS) entry which is preliminary data.</text>
</comment>
<dbReference type="Pfam" id="PF13411">
    <property type="entry name" value="MerR_1"/>
    <property type="match status" value="1"/>
</dbReference>
<dbReference type="InterPro" id="IPR016181">
    <property type="entry name" value="Acyl_CoA_acyltransferase"/>
</dbReference>
<sequence>MKLGELSKFYYTAAETRKALGIDQDTLQYWARKGRITKVFLPGRSQAVYSRKEIDELADQIEAVILAEQPKTIVFRKATVNDLDQEAQLAHLVFGEKAEMRDQRRAFLEKNPDTDYHLYDQGTLVAYINVVPMEHQTIESFMQGELGNIWNIDLNAIQQFEPEKPTECLIIDMVTTPTVPPAKRSFYGSRLLIGLANLLADLGSRGINITKVYSASRTHTGIQILQNAGFEVIHDSGNGRFSFMLDTETSDERILRKYRENLQVWKDGKVVQIADNLMSEGIKAKQSTKARSRSGRIKNQPHLLCESGGTWYRSACRARSEQS</sequence>
<proteinExistence type="predicted"/>
<reference evidence="2 3" key="1">
    <citation type="submission" date="2019-10" db="EMBL/GenBank/DDBJ databases">
        <title>Dictyobacter vulcani sp. nov., within the class Ktedonobacteria, isolated from soil of volcanic Mt. Zao.</title>
        <authorList>
            <person name="Zheng Y."/>
            <person name="Wang C.M."/>
            <person name="Sakai Y."/>
            <person name="Abe K."/>
            <person name="Yokota A."/>
            <person name="Yabe S."/>
        </authorList>
    </citation>
    <scope>NUCLEOTIDE SEQUENCE [LARGE SCALE GENOMIC DNA]</scope>
    <source>
        <strain evidence="2 3">W12</strain>
    </source>
</reference>
<organism evidence="2 3">
    <name type="scientific">Dictyobacter vulcani</name>
    <dbReference type="NCBI Taxonomy" id="2607529"/>
    <lineage>
        <taxon>Bacteria</taxon>
        <taxon>Bacillati</taxon>
        <taxon>Chloroflexota</taxon>
        <taxon>Ktedonobacteria</taxon>
        <taxon>Ktedonobacterales</taxon>
        <taxon>Dictyobacteraceae</taxon>
        <taxon>Dictyobacter</taxon>
    </lineage>
</organism>
<dbReference type="EMBL" id="BKZW01000001">
    <property type="protein sequence ID" value="GER88893.1"/>
    <property type="molecule type" value="Genomic_DNA"/>
</dbReference>
<dbReference type="RefSeq" id="WP_151756734.1">
    <property type="nucleotide sequence ID" value="NZ_BKZW01000001.1"/>
</dbReference>
<protein>
    <recommendedName>
        <fullName evidence="1">HTH merR-type domain-containing protein</fullName>
    </recommendedName>
</protein>
<dbReference type="InterPro" id="IPR000551">
    <property type="entry name" value="MerR-type_HTH_dom"/>
</dbReference>
<evidence type="ECO:0000259" key="1">
    <source>
        <dbReference type="Pfam" id="PF13411"/>
    </source>
</evidence>
<feature type="domain" description="HTH merR-type" evidence="1">
    <location>
        <begin position="11"/>
        <end position="57"/>
    </location>
</feature>
<dbReference type="GO" id="GO:0003677">
    <property type="term" value="F:DNA binding"/>
    <property type="evidence" value="ECO:0007669"/>
    <property type="project" value="InterPro"/>
</dbReference>
<dbReference type="GO" id="GO:0006355">
    <property type="term" value="P:regulation of DNA-templated transcription"/>
    <property type="evidence" value="ECO:0007669"/>
    <property type="project" value="InterPro"/>
</dbReference>
<dbReference type="AlphaFoldDB" id="A0A5J4KMC9"/>